<dbReference type="Pfam" id="PF00188">
    <property type="entry name" value="CAP"/>
    <property type="match status" value="1"/>
</dbReference>
<organism evidence="2 3">
    <name type="scientific">Microvirga subterranea</name>
    <dbReference type="NCBI Taxonomy" id="186651"/>
    <lineage>
        <taxon>Bacteria</taxon>
        <taxon>Pseudomonadati</taxon>
        <taxon>Pseudomonadota</taxon>
        <taxon>Alphaproteobacteria</taxon>
        <taxon>Hyphomicrobiales</taxon>
        <taxon>Methylobacteriaceae</taxon>
        <taxon>Microvirga</taxon>
    </lineage>
</organism>
<comment type="caution">
    <text evidence="2">The sequence shown here is derived from an EMBL/GenBank/DDBJ whole genome shotgun (WGS) entry which is preliminary data.</text>
</comment>
<name>A0A370HVL5_9HYPH</name>
<dbReference type="Gene3D" id="3.40.33.10">
    <property type="entry name" value="CAP"/>
    <property type="match status" value="1"/>
</dbReference>
<reference evidence="2 3" key="1">
    <citation type="submission" date="2018-07" db="EMBL/GenBank/DDBJ databases">
        <title>Genomic Encyclopedia of Type Strains, Phase IV (KMG-IV): sequencing the most valuable type-strain genomes for metagenomic binning, comparative biology and taxonomic classification.</title>
        <authorList>
            <person name="Goeker M."/>
        </authorList>
    </citation>
    <scope>NUCLEOTIDE SEQUENCE [LARGE SCALE GENOMIC DNA]</scope>
    <source>
        <strain evidence="2 3">DSM 14364</strain>
    </source>
</reference>
<dbReference type="AlphaFoldDB" id="A0A370HVL5"/>
<accession>A0A370HVL5</accession>
<keyword evidence="3" id="KW-1185">Reference proteome</keyword>
<dbReference type="Proteomes" id="UP000254925">
    <property type="component" value="Unassembled WGS sequence"/>
</dbReference>
<dbReference type="PANTHER" id="PTHR31157:SF1">
    <property type="entry name" value="SCP DOMAIN-CONTAINING PROTEIN"/>
    <property type="match status" value="1"/>
</dbReference>
<evidence type="ECO:0000313" key="3">
    <source>
        <dbReference type="Proteomes" id="UP000254925"/>
    </source>
</evidence>
<dbReference type="InterPro" id="IPR014044">
    <property type="entry name" value="CAP_dom"/>
</dbReference>
<dbReference type="InterPro" id="IPR035940">
    <property type="entry name" value="CAP_sf"/>
</dbReference>
<evidence type="ECO:0000313" key="2">
    <source>
        <dbReference type="EMBL" id="RDI62556.1"/>
    </source>
</evidence>
<dbReference type="CDD" id="cd05379">
    <property type="entry name" value="CAP_bacterial"/>
    <property type="match status" value="1"/>
</dbReference>
<dbReference type="PANTHER" id="PTHR31157">
    <property type="entry name" value="SCP DOMAIN-CONTAINING PROTEIN"/>
    <property type="match status" value="1"/>
</dbReference>
<gene>
    <name evidence="2" type="ORF">DES45_101827</name>
</gene>
<proteinExistence type="predicted"/>
<dbReference type="EMBL" id="QQBB01000001">
    <property type="protein sequence ID" value="RDI62556.1"/>
    <property type="molecule type" value="Genomic_DNA"/>
</dbReference>
<protein>
    <submittedName>
        <fullName evidence="2">Cysteine-rich secretory family protein</fullName>
    </submittedName>
</protein>
<sequence>MTATEVFFKGSGDERRLKGKSMKKAISFCVLAGLALAGCAGDIALTENHKVLSTSTSDAAQAAALISAYRTSRGLSPVTVDSRLNEAAAYQARVVAAAGKLSHGSFSSRMDKFGIAGYAAENLSAGSSSVDGAVNRWKASPGHNENLLMPQARRIGLARADAQGGYGRYWALVLGQ</sequence>
<evidence type="ECO:0000259" key="1">
    <source>
        <dbReference type="Pfam" id="PF00188"/>
    </source>
</evidence>
<feature type="domain" description="SCP" evidence="1">
    <location>
        <begin position="65"/>
        <end position="171"/>
    </location>
</feature>
<dbReference type="SUPFAM" id="SSF55797">
    <property type="entry name" value="PR-1-like"/>
    <property type="match status" value="1"/>
</dbReference>